<dbReference type="RefSeq" id="WP_089777962.1">
    <property type="nucleotide sequence ID" value="NZ_CABLRR010000002.1"/>
</dbReference>
<dbReference type="PROSITE" id="PS51257">
    <property type="entry name" value="PROKAR_LIPOPROTEIN"/>
    <property type="match status" value="1"/>
</dbReference>
<accession>A0A0D6JQ84</accession>
<dbReference type="Proteomes" id="UP000198902">
    <property type="component" value="Unassembled WGS sequence"/>
</dbReference>
<dbReference type="EMBL" id="CSTE01000002">
    <property type="protein sequence ID" value="CQR50051.1"/>
    <property type="molecule type" value="Genomic_DNA"/>
</dbReference>
<dbReference type="AlphaFoldDB" id="A0A0D6JQ84"/>
<proteinExistence type="predicted"/>
<name>A0A0D6JQ84_9EURY</name>
<protein>
    <submittedName>
        <fullName evidence="1">Uncharacterized protein</fullName>
    </submittedName>
</protein>
<reference evidence="2" key="1">
    <citation type="submission" date="2015-03" db="EMBL/GenBank/DDBJ databases">
        <authorList>
            <person name="Urmite Genomes"/>
        </authorList>
    </citation>
    <scope>NUCLEOTIDE SEQUENCE [LARGE SCALE GENOMIC DNA]</scope>
    <source>
        <strain evidence="2">Arc-Hr</strain>
    </source>
</reference>
<dbReference type="OrthoDB" id="293110at2157"/>
<gene>
    <name evidence="1" type="ORF">BN996_01527</name>
</gene>
<keyword evidence="2" id="KW-1185">Reference proteome</keyword>
<sequence>MSLPLSRRSLLEAVGVFGVGALAGCIGRPKYDRETLDDASETPIPTVGSPSLPLPNGYLTTGRTIARERAERLDARLSNLPAELDASDRAVASARDDLSDARRFLSGSHQRTAALDAIRYARETLGEGHGWLDAAEGIATESALRNRLDDFGPLVAERRRDIEYRATTVPAGIVVASAIEERIHRADAALEAGSWDLDKAERADGDERVQYLAMSAGEVVATRVALADAGALVDGQRERVFEHTSDLRRPMTAAAERLLRATSETVAEFEPVPTGRPVEAMVVARLAPDTEQASAALDRGAPATALDALAGVVHAIRIRARVLDALDAERLPKADAAATVVRTRRRAVDALCESLGSNPGPVERERLRYAEDVVLGGDRHLEHLRESARRNDSAATDAARRATAAYAFGRLAAETATAAAQRVVSATENEVPS</sequence>
<evidence type="ECO:0000313" key="1">
    <source>
        <dbReference type="EMBL" id="CQR50051.1"/>
    </source>
</evidence>
<evidence type="ECO:0000313" key="2">
    <source>
        <dbReference type="Proteomes" id="UP000198902"/>
    </source>
</evidence>
<organism evidence="1 2">
    <name type="scientific">Haloferax massiliensis</name>
    <dbReference type="NCBI Taxonomy" id="1476858"/>
    <lineage>
        <taxon>Archaea</taxon>
        <taxon>Methanobacteriati</taxon>
        <taxon>Methanobacteriota</taxon>
        <taxon>Stenosarchaea group</taxon>
        <taxon>Halobacteria</taxon>
        <taxon>Halobacteriales</taxon>
        <taxon>Haloferacaceae</taxon>
        <taxon>Haloferax</taxon>
    </lineage>
</organism>